<dbReference type="AlphaFoldDB" id="A0A098EG56"/>
<protein>
    <recommendedName>
        <fullName evidence="2">YtkA-like domain-containing protein</fullName>
    </recommendedName>
</protein>
<evidence type="ECO:0000259" key="2">
    <source>
        <dbReference type="Pfam" id="PF13115"/>
    </source>
</evidence>
<feature type="chain" id="PRO_5001934210" description="YtkA-like domain-containing protein" evidence="1">
    <location>
        <begin position="22"/>
        <end position="156"/>
    </location>
</feature>
<sequence length="156" mass="17759">MKSIRLLLLLFSSLCILSACSASEDAADLYKKEKPLQVEVDMPESLSAETKQTVKAILKQDGKPVEDARFVHFEIWKQDHSVHYPMEEAEEAENGVYQMDVRFKEEGLYYLEVHAGNEGSLISPVRQFIVGELSEQEMESLKQGVPTQQEVRGHHH</sequence>
<name>A0A098EG56_9BACL</name>
<evidence type="ECO:0000313" key="3">
    <source>
        <dbReference type="EMBL" id="CEG21258.1"/>
    </source>
</evidence>
<dbReference type="EMBL" id="CCXS01000001">
    <property type="protein sequence ID" value="CEG21258.1"/>
    <property type="molecule type" value="Genomic_DNA"/>
</dbReference>
<dbReference type="RefSeq" id="WP_052649635.1">
    <property type="nucleotide sequence ID" value="NZ_CCXS01000001.1"/>
</dbReference>
<dbReference type="InterPro" id="IPR032693">
    <property type="entry name" value="YtkA-like_dom"/>
</dbReference>
<dbReference type="OrthoDB" id="2679563at2"/>
<evidence type="ECO:0000313" key="4">
    <source>
        <dbReference type="Proteomes" id="UP000043699"/>
    </source>
</evidence>
<feature type="domain" description="YtkA-like" evidence="2">
    <location>
        <begin position="31"/>
        <end position="114"/>
    </location>
</feature>
<dbReference type="PROSITE" id="PS51257">
    <property type="entry name" value="PROKAR_LIPOPROTEIN"/>
    <property type="match status" value="1"/>
</dbReference>
<reference evidence="3 4" key="1">
    <citation type="submission" date="2014-09" db="EMBL/GenBank/DDBJ databases">
        <authorList>
            <person name="Urmite Genomes Urmite Genomes"/>
        </authorList>
    </citation>
    <scope>NUCLEOTIDE SEQUENCE [LARGE SCALE GENOMIC DNA]</scope>
    <source>
        <strain evidence="3 4">ES2</strain>
    </source>
</reference>
<proteinExistence type="predicted"/>
<dbReference type="Pfam" id="PF13115">
    <property type="entry name" value="YtkA"/>
    <property type="match status" value="1"/>
</dbReference>
<organism evidence="3 4">
    <name type="scientific">Planococcus massiliensis</name>
    <dbReference type="NCBI Taxonomy" id="1499687"/>
    <lineage>
        <taxon>Bacteria</taxon>
        <taxon>Bacillati</taxon>
        <taxon>Bacillota</taxon>
        <taxon>Bacilli</taxon>
        <taxon>Bacillales</taxon>
        <taxon>Caryophanaceae</taxon>
        <taxon>Planococcus</taxon>
    </lineage>
</organism>
<dbReference type="Proteomes" id="UP000043699">
    <property type="component" value="Unassembled WGS sequence"/>
</dbReference>
<accession>A0A098EG56</accession>
<feature type="signal peptide" evidence="1">
    <location>
        <begin position="1"/>
        <end position="21"/>
    </location>
</feature>
<keyword evidence="1" id="KW-0732">Signal</keyword>
<dbReference type="STRING" id="1499687.BN1080_00164"/>
<evidence type="ECO:0000256" key="1">
    <source>
        <dbReference type="SAM" id="SignalP"/>
    </source>
</evidence>
<gene>
    <name evidence="3" type="ORF">BN1080_00164</name>
</gene>
<keyword evidence="4" id="KW-1185">Reference proteome</keyword>